<sequence length="206" mass="23358">MLSSKLNPTFIFGVLVVYGLSQGFSDLSLKVVTDFYWKDVQKVQPSAVQLYMGLYYIPWASLALLAVPPALLIVLGFVIYEERSAALQSEKKRRLAFKVWPGKTCLMHKNCFSNAIVNYSKRVFEIVSIDDSCLSFKLLMTAYDLPGMTYKYIKGHVENYYSCRTVDSEGHPFHEAYLLYAQLLYGVSGMLHLSTSFDAKLGPWNS</sequence>
<name>A0A6N2L051_SALVM</name>
<reference evidence="2" key="1">
    <citation type="submission" date="2019-03" db="EMBL/GenBank/DDBJ databases">
        <authorList>
            <person name="Mank J."/>
            <person name="Almeida P."/>
        </authorList>
    </citation>
    <scope>NUCLEOTIDE SEQUENCE</scope>
    <source>
        <strain evidence="2">78183</strain>
    </source>
</reference>
<keyword evidence="1" id="KW-0472">Membrane</keyword>
<accession>A0A6N2L051</accession>
<evidence type="ECO:0000313" key="2">
    <source>
        <dbReference type="EMBL" id="VFU32640.1"/>
    </source>
</evidence>
<protein>
    <submittedName>
        <fullName evidence="2">Uncharacterized protein</fullName>
    </submittedName>
</protein>
<proteinExistence type="predicted"/>
<dbReference type="EMBL" id="CAADRP010000823">
    <property type="protein sequence ID" value="VFU32640.1"/>
    <property type="molecule type" value="Genomic_DNA"/>
</dbReference>
<dbReference type="AlphaFoldDB" id="A0A6N2L051"/>
<keyword evidence="1" id="KW-0812">Transmembrane</keyword>
<gene>
    <name evidence="2" type="ORF">SVIM_LOCUS144418</name>
</gene>
<keyword evidence="1" id="KW-1133">Transmembrane helix</keyword>
<feature type="transmembrane region" description="Helical" evidence="1">
    <location>
        <begin position="56"/>
        <end position="80"/>
    </location>
</feature>
<evidence type="ECO:0000256" key="1">
    <source>
        <dbReference type="SAM" id="Phobius"/>
    </source>
</evidence>
<organism evidence="2">
    <name type="scientific">Salix viminalis</name>
    <name type="common">Common osier</name>
    <name type="synonym">Basket willow</name>
    <dbReference type="NCBI Taxonomy" id="40686"/>
    <lineage>
        <taxon>Eukaryota</taxon>
        <taxon>Viridiplantae</taxon>
        <taxon>Streptophyta</taxon>
        <taxon>Embryophyta</taxon>
        <taxon>Tracheophyta</taxon>
        <taxon>Spermatophyta</taxon>
        <taxon>Magnoliopsida</taxon>
        <taxon>eudicotyledons</taxon>
        <taxon>Gunneridae</taxon>
        <taxon>Pentapetalae</taxon>
        <taxon>rosids</taxon>
        <taxon>fabids</taxon>
        <taxon>Malpighiales</taxon>
        <taxon>Salicaceae</taxon>
        <taxon>Saliceae</taxon>
        <taxon>Salix</taxon>
    </lineage>
</organism>